<evidence type="ECO:0000313" key="3">
    <source>
        <dbReference type="Proteomes" id="UP000218899"/>
    </source>
</evidence>
<dbReference type="InterPro" id="IPR012312">
    <property type="entry name" value="Hemerythrin-like"/>
</dbReference>
<name>A0A1B4V5T0_9GAMM</name>
<dbReference type="KEGG" id="sva:SVA_1367"/>
<dbReference type="PANTHER" id="PTHR39966">
    <property type="entry name" value="BLL2471 PROTEIN-RELATED"/>
    <property type="match status" value="1"/>
</dbReference>
<dbReference type="EMBL" id="AP014936">
    <property type="protein sequence ID" value="BAU47932.1"/>
    <property type="molecule type" value="Genomic_DNA"/>
</dbReference>
<gene>
    <name evidence="2" type="ORF">SVA_1367</name>
</gene>
<sequence length="173" mass="19979">MNFRLLLDLLERQLDAFERAARPDYELMEDIVRYMREYPDRFHHPWEDLIFARLANADTAIEPIVADLKRQHATLARSGSDLLDSLRGAVAGVLLPRHALEQPGREYVARFRAHMEMEEQKLFPLLGTRLAPDDWNAVDTMMAARKDPLFGRQVAGRYERLYREIAASTARAG</sequence>
<dbReference type="GO" id="GO:0005886">
    <property type="term" value="C:plasma membrane"/>
    <property type="evidence" value="ECO:0007669"/>
    <property type="project" value="TreeGrafter"/>
</dbReference>
<keyword evidence="3" id="KW-1185">Reference proteome</keyword>
<dbReference type="Proteomes" id="UP000218899">
    <property type="component" value="Chromosome"/>
</dbReference>
<dbReference type="PANTHER" id="PTHR39966:SF1">
    <property type="entry name" value="HEMERYTHRIN-LIKE DOMAIN-CONTAINING PROTEIN"/>
    <property type="match status" value="1"/>
</dbReference>
<evidence type="ECO:0000313" key="2">
    <source>
        <dbReference type="EMBL" id="BAU47932.1"/>
    </source>
</evidence>
<protein>
    <submittedName>
        <fullName evidence="2">AraC family transcriptional regulator</fullName>
    </submittedName>
</protein>
<dbReference type="AlphaFoldDB" id="A0A1B4V5T0"/>
<feature type="domain" description="Hemerythrin-like" evidence="1">
    <location>
        <begin position="3"/>
        <end position="126"/>
    </location>
</feature>
<evidence type="ECO:0000259" key="1">
    <source>
        <dbReference type="Pfam" id="PF01814"/>
    </source>
</evidence>
<reference evidence="2 3" key="1">
    <citation type="submission" date="2015-08" db="EMBL/GenBank/DDBJ databases">
        <title>Complete genome sequence of Sulfurifustis variabilis.</title>
        <authorList>
            <person name="Miura A."/>
            <person name="Kojima H."/>
            <person name="Fukui M."/>
        </authorList>
    </citation>
    <scope>NUCLEOTIDE SEQUENCE [LARGE SCALE GENOMIC DNA]</scope>
    <source>
        <strain evidence="3">skN76</strain>
    </source>
</reference>
<organism evidence="2 3">
    <name type="scientific">Sulfurifustis variabilis</name>
    <dbReference type="NCBI Taxonomy" id="1675686"/>
    <lineage>
        <taxon>Bacteria</taxon>
        <taxon>Pseudomonadati</taxon>
        <taxon>Pseudomonadota</taxon>
        <taxon>Gammaproteobacteria</taxon>
        <taxon>Acidiferrobacterales</taxon>
        <taxon>Acidiferrobacteraceae</taxon>
        <taxon>Sulfurifustis</taxon>
    </lineage>
</organism>
<dbReference type="Pfam" id="PF01814">
    <property type="entry name" value="Hemerythrin"/>
    <property type="match status" value="1"/>
</dbReference>
<accession>A0A1B4V5T0</accession>
<dbReference type="Gene3D" id="1.20.120.520">
    <property type="entry name" value="nmb1532 protein domain like"/>
    <property type="match status" value="1"/>
</dbReference>
<proteinExistence type="predicted"/>